<sequence length="103" mass="11766">MSSPDVSCFRDPEVLFALAEHFHCSTESDADWQLLPLQQSGPRFFFESVGVPLMNIKAVKLLPMNLSQRLSAYIQLLPSPWKGLTKIDFTDSRFLCFRALIMK</sequence>
<protein>
    <submittedName>
        <fullName evidence="1">Uncharacterized protein</fullName>
    </submittedName>
</protein>
<dbReference type="EMBL" id="JAHRIM010003013">
    <property type="protein sequence ID" value="MEQ2259305.1"/>
    <property type="molecule type" value="Genomic_DNA"/>
</dbReference>
<proteinExistence type="predicted"/>
<name>A0ABV0VPZ1_9TELE</name>
<keyword evidence="2" id="KW-1185">Reference proteome</keyword>
<reference evidence="1 2" key="1">
    <citation type="submission" date="2021-06" db="EMBL/GenBank/DDBJ databases">
        <authorList>
            <person name="Palmer J.M."/>
        </authorList>
    </citation>
    <scope>NUCLEOTIDE SEQUENCE [LARGE SCALE GENOMIC DNA]</scope>
    <source>
        <strain evidence="1 2">XR_2019</strain>
        <tissue evidence="1">Muscle</tissue>
    </source>
</reference>
<gene>
    <name evidence="1" type="ORF">XENORESO_009680</name>
</gene>
<evidence type="ECO:0000313" key="1">
    <source>
        <dbReference type="EMBL" id="MEQ2259305.1"/>
    </source>
</evidence>
<evidence type="ECO:0000313" key="2">
    <source>
        <dbReference type="Proteomes" id="UP001444071"/>
    </source>
</evidence>
<dbReference type="Proteomes" id="UP001444071">
    <property type="component" value="Unassembled WGS sequence"/>
</dbReference>
<organism evidence="1 2">
    <name type="scientific">Xenotaenia resolanae</name>
    <dbReference type="NCBI Taxonomy" id="208358"/>
    <lineage>
        <taxon>Eukaryota</taxon>
        <taxon>Metazoa</taxon>
        <taxon>Chordata</taxon>
        <taxon>Craniata</taxon>
        <taxon>Vertebrata</taxon>
        <taxon>Euteleostomi</taxon>
        <taxon>Actinopterygii</taxon>
        <taxon>Neopterygii</taxon>
        <taxon>Teleostei</taxon>
        <taxon>Neoteleostei</taxon>
        <taxon>Acanthomorphata</taxon>
        <taxon>Ovalentaria</taxon>
        <taxon>Atherinomorphae</taxon>
        <taxon>Cyprinodontiformes</taxon>
        <taxon>Goodeidae</taxon>
        <taxon>Xenotaenia</taxon>
    </lineage>
</organism>
<accession>A0ABV0VPZ1</accession>
<comment type="caution">
    <text evidence="1">The sequence shown here is derived from an EMBL/GenBank/DDBJ whole genome shotgun (WGS) entry which is preliminary data.</text>
</comment>